<keyword evidence="5" id="KW-0378">Hydrolase</keyword>
<dbReference type="InterPro" id="IPR017853">
    <property type="entry name" value="GH"/>
</dbReference>
<evidence type="ECO:0000256" key="1">
    <source>
        <dbReference type="ARBA" id="ARBA00004071"/>
    </source>
</evidence>
<feature type="domain" description="Alpha-L-fucosidase C-terminal" evidence="8">
    <location>
        <begin position="118"/>
        <end position="196"/>
    </location>
</feature>
<dbReference type="InterPro" id="IPR013780">
    <property type="entry name" value="Glyco_hydro_b"/>
</dbReference>
<gene>
    <name evidence="9" type="ORF">JIN87_03615</name>
</gene>
<evidence type="ECO:0000256" key="6">
    <source>
        <dbReference type="ARBA" id="ARBA00023295"/>
    </source>
</evidence>
<dbReference type="GO" id="GO:0005764">
    <property type="term" value="C:lysosome"/>
    <property type="evidence" value="ECO:0007669"/>
    <property type="project" value="TreeGrafter"/>
</dbReference>
<evidence type="ECO:0000256" key="2">
    <source>
        <dbReference type="ARBA" id="ARBA00007951"/>
    </source>
</evidence>
<evidence type="ECO:0000259" key="8">
    <source>
        <dbReference type="Pfam" id="PF16757"/>
    </source>
</evidence>
<evidence type="ECO:0000313" key="9">
    <source>
        <dbReference type="EMBL" id="MBK1875941.1"/>
    </source>
</evidence>
<dbReference type="RefSeq" id="WP_200354157.1">
    <property type="nucleotide sequence ID" value="NZ_JAENIL010000005.1"/>
</dbReference>
<comment type="similarity">
    <text evidence="2">Belongs to the glycosyl hydrolase 29 family.</text>
</comment>
<keyword evidence="6" id="KW-0326">Glycosidase</keyword>
<evidence type="ECO:0000256" key="3">
    <source>
        <dbReference type="ARBA" id="ARBA00012662"/>
    </source>
</evidence>
<comment type="caution">
    <text evidence="9">The sequence shown here is derived from an EMBL/GenBank/DDBJ whole genome shotgun (WGS) entry which is preliminary data.</text>
</comment>
<evidence type="ECO:0000259" key="7">
    <source>
        <dbReference type="Pfam" id="PF01120"/>
    </source>
</evidence>
<comment type="function">
    <text evidence="1">Alpha-L-fucosidase is responsible for hydrolyzing the alpha-1,6-linked fucose joined to the reducing-end N-acetylglucosamine of the carbohydrate moieties of glycoproteins.</text>
</comment>
<dbReference type="PANTHER" id="PTHR10030">
    <property type="entry name" value="ALPHA-L-FUCOSIDASE"/>
    <property type="match status" value="1"/>
</dbReference>
<dbReference type="Gene3D" id="3.20.20.80">
    <property type="entry name" value="Glycosidases"/>
    <property type="match status" value="1"/>
</dbReference>
<dbReference type="GO" id="GO:0006004">
    <property type="term" value="P:fucose metabolic process"/>
    <property type="evidence" value="ECO:0007669"/>
    <property type="project" value="InterPro"/>
</dbReference>
<keyword evidence="10" id="KW-1185">Reference proteome</keyword>
<dbReference type="PANTHER" id="PTHR10030:SF37">
    <property type="entry name" value="ALPHA-L-FUCOSIDASE-RELATED"/>
    <property type="match status" value="1"/>
</dbReference>
<dbReference type="InterPro" id="IPR031919">
    <property type="entry name" value="Fucosidase_C"/>
</dbReference>
<dbReference type="AlphaFoldDB" id="A0A934RW91"/>
<dbReference type="Pfam" id="PF16757">
    <property type="entry name" value="Fucosidase_C"/>
    <property type="match status" value="1"/>
</dbReference>
<dbReference type="InterPro" id="IPR016286">
    <property type="entry name" value="FUC_metazoa-typ"/>
</dbReference>
<dbReference type="EC" id="3.2.1.51" evidence="3"/>
<proteinExistence type="inferred from homology"/>
<evidence type="ECO:0000313" key="10">
    <source>
        <dbReference type="Proteomes" id="UP000617628"/>
    </source>
</evidence>
<reference evidence="9" key="1">
    <citation type="submission" date="2021-01" db="EMBL/GenBank/DDBJ databases">
        <title>Modified the classification status of verrucomicrobia.</title>
        <authorList>
            <person name="Feng X."/>
        </authorList>
    </citation>
    <scope>NUCLEOTIDE SEQUENCE</scope>
    <source>
        <strain evidence="9">KCTC 13126</strain>
    </source>
</reference>
<name>A0A934RW91_9BACT</name>
<sequence length="198" mass="22666">MERNRMPKIYPDPWLTDNSISKKLWIWSTELVCYPTNNLVDDLVDIVSKNGCLLLNLAPPPDGTIPEDQQQRLREMGKWLKMNGEAIYESRPWLIYGEGPTETKVGHLADMQFDGFGNEDIRFTTKGEQLYAIALGWPEDGTLEIKSLGGARYNTDIESVEMIGHKGELKFEKTRDALVVHFPEEKPCEHAFVLKLNR</sequence>
<dbReference type="Gene3D" id="2.60.40.1180">
    <property type="entry name" value="Golgi alpha-mannosidase II"/>
    <property type="match status" value="1"/>
</dbReference>
<organism evidence="9 10">
    <name type="scientific">Pelagicoccus mobilis</name>
    <dbReference type="NCBI Taxonomy" id="415221"/>
    <lineage>
        <taxon>Bacteria</taxon>
        <taxon>Pseudomonadati</taxon>
        <taxon>Verrucomicrobiota</taxon>
        <taxon>Opitutia</taxon>
        <taxon>Puniceicoccales</taxon>
        <taxon>Pelagicoccaceae</taxon>
        <taxon>Pelagicoccus</taxon>
    </lineage>
</organism>
<dbReference type="GO" id="GO:0016139">
    <property type="term" value="P:glycoside catabolic process"/>
    <property type="evidence" value="ECO:0007669"/>
    <property type="project" value="TreeGrafter"/>
</dbReference>
<dbReference type="InterPro" id="IPR000933">
    <property type="entry name" value="Glyco_hydro_29"/>
</dbReference>
<dbReference type="Pfam" id="PF01120">
    <property type="entry name" value="Alpha_L_fucos"/>
    <property type="match status" value="1"/>
</dbReference>
<accession>A0A934RW91</accession>
<dbReference type="GO" id="GO:0004560">
    <property type="term" value="F:alpha-L-fucosidase activity"/>
    <property type="evidence" value="ECO:0007669"/>
    <property type="project" value="InterPro"/>
</dbReference>
<evidence type="ECO:0000256" key="5">
    <source>
        <dbReference type="ARBA" id="ARBA00022801"/>
    </source>
</evidence>
<dbReference type="SUPFAM" id="SSF51445">
    <property type="entry name" value="(Trans)glycosidases"/>
    <property type="match status" value="1"/>
</dbReference>
<evidence type="ECO:0000256" key="4">
    <source>
        <dbReference type="ARBA" id="ARBA00022729"/>
    </source>
</evidence>
<dbReference type="PRINTS" id="PR00741">
    <property type="entry name" value="GLHYDRLASE29"/>
</dbReference>
<feature type="domain" description="Glycoside hydrolase family 29 N-terminal" evidence="7">
    <location>
        <begin position="2"/>
        <end position="85"/>
    </location>
</feature>
<dbReference type="SMART" id="SM00812">
    <property type="entry name" value="Alpha_L_fucos"/>
    <property type="match status" value="1"/>
</dbReference>
<dbReference type="Proteomes" id="UP000617628">
    <property type="component" value="Unassembled WGS sequence"/>
</dbReference>
<keyword evidence="4" id="KW-0732">Signal</keyword>
<protein>
    <recommendedName>
        <fullName evidence="3">alpha-L-fucosidase</fullName>
        <ecNumber evidence="3">3.2.1.51</ecNumber>
    </recommendedName>
</protein>
<dbReference type="EMBL" id="JAENIL010000005">
    <property type="protein sequence ID" value="MBK1875941.1"/>
    <property type="molecule type" value="Genomic_DNA"/>
</dbReference>
<dbReference type="InterPro" id="IPR057739">
    <property type="entry name" value="Glyco_hydro_29_N"/>
</dbReference>